<dbReference type="OrthoDB" id="8963615at2759"/>
<gene>
    <name evidence="2" type="ORF">COCON_G00210250</name>
</gene>
<dbReference type="Proteomes" id="UP001152803">
    <property type="component" value="Unassembled WGS sequence"/>
</dbReference>
<reference evidence="2" key="1">
    <citation type="journal article" date="2023" name="Science">
        <title>Genome structures resolve the early diversification of teleost fishes.</title>
        <authorList>
            <person name="Parey E."/>
            <person name="Louis A."/>
            <person name="Montfort J."/>
            <person name="Bouchez O."/>
            <person name="Roques C."/>
            <person name="Iampietro C."/>
            <person name="Lluch J."/>
            <person name="Castinel A."/>
            <person name="Donnadieu C."/>
            <person name="Desvignes T."/>
            <person name="Floi Bucao C."/>
            <person name="Jouanno E."/>
            <person name="Wen M."/>
            <person name="Mejri S."/>
            <person name="Dirks R."/>
            <person name="Jansen H."/>
            <person name="Henkel C."/>
            <person name="Chen W.J."/>
            <person name="Zahm M."/>
            <person name="Cabau C."/>
            <person name="Klopp C."/>
            <person name="Thompson A.W."/>
            <person name="Robinson-Rechavi M."/>
            <person name="Braasch I."/>
            <person name="Lecointre G."/>
            <person name="Bobe J."/>
            <person name="Postlethwait J.H."/>
            <person name="Berthelot C."/>
            <person name="Roest Crollius H."/>
            <person name="Guiguen Y."/>
        </authorList>
    </citation>
    <scope>NUCLEOTIDE SEQUENCE</scope>
    <source>
        <strain evidence="2">Concon-B</strain>
    </source>
</reference>
<comment type="caution">
    <text evidence="2">The sequence shown here is derived from an EMBL/GenBank/DDBJ whole genome shotgun (WGS) entry which is preliminary data.</text>
</comment>
<protein>
    <submittedName>
        <fullName evidence="2">Uncharacterized protein</fullName>
    </submittedName>
</protein>
<proteinExistence type="predicted"/>
<feature type="region of interest" description="Disordered" evidence="1">
    <location>
        <begin position="94"/>
        <end position="118"/>
    </location>
</feature>
<evidence type="ECO:0000313" key="2">
    <source>
        <dbReference type="EMBL" id="KAJ8254413.1"/>
    </source>
</evidence>
<organism evidence="2 3">
    <name type="scientific">Conger conger</name>
    <name type="common">Conger eel</name>
    <name type="synonym">Muraena conger</name>
    <dbReference type="NCBI Taxonomy" id="82655"/>
    <lineage>
        <taxon>Eukaryota</taxon>
        <taxon>Metazoa</taxon>
        <taxon>Chordata</taxon>
        <taxon>Craniata</taxon>
        <taxon>Vertebrata</taxon>
        <taxon>Euteleostomi</taxon>
        <taxon>Actinopterygii</taxon>
        <taxon>Neopterygii</taxon>
        <taxon>Teleostei</taxon>
        <taxon>Anguilliformes</taxon>
        <taxon>Congridae</taxon>
        <taxon>Conger</taxon>
    </lineage>
</organism>
<keyword evidence="3" id="KW-1185">Reference proteome</keyword>
<name>A0A9Q1D0K3_CONCO</name>
<evidence type="ECO:0000256" key="1">
    <source>
        <dbReference type="SAM" id="MobiDB-lite"/>
    </source>
</evidence>
<dbReference type="EMBL" id="JAFJMO010000016">
    <property type="protein sequence ID" value="KAJ8254413.1"/>
    <property type="molecule type" value="Genomic_DNA"/>
</dbReference>
<evidence type="ECO:0000313" key="3">
    <source>
        <dbReference type="Proteomes" id="UP001152803"/>
    </source>
</evidence>
<feature type="region of interest" description="Disordered" evidence="1">
    <location>
        <begin position="142"/>
        <end position="165"/>
    </location>
</feature>
<dbReference type="AlphaFoldDB" id="A0A9Q1D0K3"/>
<accession>A0A9Q1D0K3</accession>
<sequence length="178" mass="19340">MALLQSVRAVVPPRRPQCPMELLFLLDSETGGRISARAGGTETSRQDKRAGDSFCLPDLPDFHRKRLIVCVSGGLHTKLKRGAATPLRKAKFVEGPRIPDSELGSPTHPSSPAETPVLDPYCPDRAHCRELLFVSEAVPSAAGERTRAVNRRNRGQPNVSRASWHRQDAVASAALAAF</sequence>